<evidence type="ECO:0000256" key="7">
    <source>
        <dbReference type="HAMAP-Rule" id="MF_01147"/>
    </source>
</evidence>
<dbReference type="EMBL" id="LNYE01000020">
    <property type="protein sequence ID" value="KTD11627.1"/>
    <property type="molecule type" value="Genomic_DNA"/>
</dbReference>
<dbReference type="Proteomes" id="UP000254476">
    <property type="component" value="Unassembled WGS sequence"/>
</dbReference>
<evidence type="ECO:0000256" key="6">
    <source>
        <dbReference type="ARBA" id="ARBA00023136"/>
    </source>
</evidence>
<reference evidence="9 11" key="2">
    <citation type="submission" date="2018-06" db="EMBL/GenBank/DDBJ databases">
        <authorList>
            <consortium name="Pathogen Informatics"/>
            <person name="Doyle S."/>
        </authorList>
    </citation>
    <scope>NUCLEOTIDE SEQUENCE [LARGE SCALE GENOMIC DNA]</scope>
    <source>
        <strain evidence="9 11">NCTC12388</strain>
    </source>
</reference>
<keyword evidence="6 7" id="KW-0472">Membrane</keyword>
<dbReference type="HAMAP" id="MF_01147">
    <property type="entry name" value="Lgt"/>
    <property type="match status" value="1"/>
</dbReference>
<dbReference type="RefSeq" id="WP_058498255.1">
    <property type="nucleotide sequence ID" value="NZ_CAAAHW010000006.1"/>
</dbReference>
<dbReference type="PROSITE" id="PS01311">
    <property type="entry name" value="LGT"/>
    <property type="match status" value="1"/>
</dbReference>
<evidence type="ECO:0000313" key="11">
    <source>
        <dbReference type="Proteomes" id="UP000254476"/>
    </source>
</evidence>
<evidence type="ECO:0000256" key="1">
    <source>
        <dbReference type="ARBA" id="ARBA00007150"/>
    </source>
</evidence>
<keyword evidence="5 7" id="KW-1133">Transmembrane helix</keyword>
<evidence type="ECO:0000313" key="9">
    <source>
        <dbReference type="EMBL" id="STX41043.1"/>
    </source>
</evidence>
<keyword evidence="9" id="KW-0449">Lipoprotein</keyword>
<dbReference type="GO" id="GO:0008961">
    <property type="term" value="F:phosphatidylglycerol-prolipoprotein diacylglyceryl transferase activity"/>
    <property type="evidence" value="ECO:0007669"/>
    <property type="project" value="UniProtKB-UniRule"/>
</dbReference>
<feature type="transmembrane region" description="Helical" evidence="7">
    <location>
        <begin position="228"/>
        <end position="253"/>
    </location>
</feature>
<feature type="transmembrane region" description="Helical" evidence="7">
    <location>
        <begin position="20"/>
        <end position="37"/>
    </location>
</feature>
<evidence type="ECO:0000256" key="5">
    <source>
        <dbReference type="ARBA" id="ARBA00022989"/>
    </source>
</evidence>
<evidence type="ECO:0000313" key="8">
    <source>
        <dbReference type="EMBL" id="KTD11627.1"/>
    </source>
</evidence>
<comment type="subcellular location">
    <subcellularLocation>
        <location evidence="7">Cell membrane</location>
        <topology evidence="7">Multi-pass membrane protein</topology>
    </subcellularLocation>
</comment>
<proteinExistence type="inferred from homology"/>
<name>A0A378J004_9GAMM</name>
<organism evidence="9 11">
    <name type="scientific">Legionella gratiana</name>
    <dbReference type="NCBI Taxonomy" id="45066"/>
    <lineage>
        <taxon>Bacteria</taxon>
        <taxon>Pseudomonadati</taxon>
        <taxon>Pseudomonadota</taxon>
        <taxon>Gammaproteobacteria</taxon>
        <taxon>Legionellales</taxon>
        <taxon>Legionellaceae</taxon>
        <taxon>Legionella</taxon>
    </lineage>
</organism>
<comment type="catalytic activity">
    <reaction evidence="7">
        <text>L-cysteinyl-[prolipoprotein] + a 1,2-diacyl-sn-glycero-3-phospho-(1'-sn-glycerol) = an S-1,2-diacyl-sn-glyceryl-L-cysteinyl-[prolipoprotein] + sn-glycerol 1-phosphate + H(+)</text>
        <dbReference type="Rhea" id="RHEA:56712"/>
        <dbReference type="Rhea" id="RHEA-COMP:14679"/>
        <dbReference type="Rhea" id="RHEA-COMP:14680"/>
        <dbReference type="ChEBI" id="CHEBI:15378"/>
        <dbReference type="ChEBI" id="CHEBI:29950"/>
        <dbReference type="ChEBI" id="CHEBI:57685"/>
        <dbReference type="ChEBI" id="CHEBI:64716"/>
        <dbReference type="ChEBI" id="CHEBI:140658"/>
        <dbReference type="EC" id="2.5.1.145"/>
    </reaction>
</comment>
<comment type="pathway">
    <text evidence="7">Protein modification; lipoprotein biosynthesis (diacylglyceryl transfer).</text>
</comment>
<dbReference type="GO" id="GO:0042158">
    <property type="term" value="P:lipoprotein biosynthetic process"/>
    <property type="evidence" value="ECO:0007669"/>
    <property type="project" value="UniProtKB-UniRule"/>
</dbReference>
<dbReference type="UniPathway" id="UPA00664"/>
<protein>
    <recommendedName>
        <fullName evidence="7">Phosphatidylglycerol--prolipoprotein diacylglyceryl transferase</fullName>
        <ecNumber evidence="7">2.5.1.145</ecNumber>
    </recommendedName>
</protein>
<comment type="similarity">
    <text evidence="1 7">Belongs to the Lgt family.</text>
</comment>
<reference evidence="8 10" key="1">
    <citation type="submission" date="2015-11" db="EMBL/GenBank/DDBJ databases">
        <title>Genomic analysis of 38 Legionella species identifies large and diverse effector repertoires.</title>
        <authorList>
            <person name="Burstein D."/>
            <person name="Amaro F."/>
            <person name="Zusman T."/>
            <person name="Lifshitz Z."/>
            <person name="Cohen O."/>
            <person name="Gilbert J.A."/>
            <person name="Pupko T."/>
            <person name="Shuman H.A."/>
            <person name="Segal G."/>
        </authorList>
    </citation>
    <scope>NUCLEOTIDE SEQUENCE [LARGE SCALE GENOMIC DNA]</scope>
    <source>
        <strain evidence="8 10">Lyon 8420412</strain>
    </source>
</reference>
<keyword evidence="9" id="KW-0328">Glycosyltransferase</keyword>
<dbReference type="EMBL" id="UGOB01000001">
    <property type="protein sequence ID" value="STX41043.1"/>
    <property type="molecule type" value="Genomic_DNA"/>
</dbReference>
<feature type="binding site" evidence="7">
    <location>
        <position position="139"/>
    </location>
    <ligand>
        <name>a 1,2-diacyl-sn-glycero-3-phospho-(1'-sn-glycerol)</name>
        <dbReference type="ChEBI" id="CHEBI:64716"/>
    </ligand>
</feature>
<dbReference type="PANTHER" id="PTHR30589">
    <property type="entry name" value="PROLIPOPROTEIN DIACYLGLYCERYL TRANSFERASE"/>
    <property type="match status" value="1"/>
</dbReference>
<dbReference type="InterPro" id="IPR001640">
    <property type="entry name" value="Lgt"/>
</dbReference>
<dbReference type="GO" id="GO:0005886">
    <property type="term" value="C:plasma membrane"/>
    <property type="evidence" value="ECO:0007669"/>
    <property type="project" value="UniProtKB-SubCell"/>
</dbReference>
<dbReference type="Pfam" id="PF01790">
    <property type="entry name" value="LGT"/>
    <property type="match status" value="1"/>
</dbReference>
<dbReference type="PANTHER" id="PTHR30589:SF0">
    <property type="entry name" value="PHOSPHATIDYLGLYCEROL--PROLIPOPROTEIN DIACYLGLYCERYL TRANSFERASE"/>
    <property type="match status" value="1"/>
</dbReference>
<keyword evidence="4 7" id="KW-0812">Transmembrane</keyword>
<feature type="transmembrane region" description="Helical" evidence="7">
    <location>
        <begin position="57"/>
        <end position="76"/>
    </location>
</feature>
<gene>
    <name evidence="7 9" type="primary">lgt</name>
    <name evidence="8" type="ORF">Lgra_1085</name>
    <name evidence="9" type="ORF">NCTC12388_00147</name>
</gene>
<evidence type="ECO:0000313" key="10">
    <source>
        <dbReference type="Proteomes" id="UP000054691"/>
    </source>
</evidence>
<dbReference type="NCBIfam" id="TIGR00544">
    <property type="entry name" value="lgt"/>
    <property type="match status" value="1"/>
</dbReference>
<keyword evidence="2 7" id="KW-1003">Cell membrane</keyword>
<sequence length="256" mass="29289">MLTFPYINPVAFSIGPLQVHWYGLMYLIGFVSAWLLAHWRTKHYKLDWTSEQISDLIFYAALGVIIGGRIGYMLFYDFPTLVHDPLSLFKIWQGGMSFHGGLLGVVVALWIFAYRQGKPFWEIGDFIAPLVPIGLGAGRIGNFINGELWGRVTDMPWGMVYSHVDNQPRHPSELYEFGLEGVCLFLLVWIYANKPRPIGRVSAVFLMGYAVCRIIAEFFRQPDPQLGFIALGWLTMGQILSIPMLLLGVWLWWIKR</sequence>
<dbReference type="Proteomes" id="UP000054691">
    <property type="component" value="Unassembled WGS sequence"/>
</dbReference>
<dbReference type="STRING" id="45066.Lgra_1085"/>
<feature type="transmembrane region" description="Helical" evidence="7">
    <location>
        <begin position="96"/>
        <end position="114"/>
    </location>
</feature>
<dbReference type="OrthoDB" id="871140at2"/>
<evidence type="ECO:0000256" key="4">
    <source>
        <dbReference type="ARBA" id="ARBA00022692"/>
    </source>
</evidence>
<feature type="transmembrane region" description="Helical" evidence="7">
    <location>
        <begin position="198"/>
        <end position="216"/>
    </location>
</feature>
<keyword evidence="10" id="KW-1185">Reference proteome</keyword>
<accession>A0A378J004</accession>
<evidence type="ECO:0000256" key="2">
    <source>
        <dbReference type="ARBA" id="ARBA00022475"/>
    </source>
</evidence>
<dbReference type="EC" id="2.5.1.145" evidence="7"/>
<comment type="function">
    <text evidence="7">Catalyzes the transfer of the diacylglyceryl group from phosphatidylglycerol to the sulfhydryl group of the N-terminal cysteine of a prolipoprotein, the first step in the formation of mature lipoproteins.</text>
</comment>
<evidence type="ECO:0000256" key="3">
    <source>
        <dbReference type="ARBA" id="ARBA00022679"/>
    </source>
</evidence>
<keyword evidence="3 7" id="KW-0808">Transferase</keyword>
<dbReference type="AlphaFoldDB" id="A0A378J004"/>